<dbReference type="InterPro" id="IPR027746">
    <property type="entry name" value="TTL"/>
</dbReference>
<evidence type="ECO:0000256" key="5">
    <source>
        <dbReference type="ARBA" id="ARBA00023098"/>
    </source>
</evidence>
<dbReference type="PANTHER" id="PTHR47551">
    <property type="entry name" value="TUBULIN--TYROSINE LIGASE PBY1-RELATED"/>
    <property type="match status" value="1"/>
</dbReference>
<dbReference type="InterPro" id="IPR004344">
    <property type="entry name" value="TTL/TTLL_fam"/>
</dbReference>
<feature type="region of interest" description="Disordered" evidence="7">
    <location>
        <begin position="695"/>
        <end position="714"/>
    </location>
</feature>
<dbReference type="GO" id="GO:0000932">
    <property type="term" value="C:P-body"/>
    <property type="evidence" value="ECO:0007669"/>
    <property type="project" value="TreeGrafter"/>
</dbReference>
<dbReference type="GO" id="GO:0005789">
    <property type="term" value="C:endoplasmic reticulum membrane"/>
    <property type="evidence" value="ECO:0007669"/>
    <property type="project" value="UniProtKB-SubCell"/>
</dbReference>
<feature type="compositionally biased region" description="Basic and acidic residues" evidence="7">
    <location>
        <begin position="355"/>
        <end position="372"/>
    </location>
</feature>
<feature type="region of interest" description="Disordered" evidence="7">
    <location>
        <begin position="948"/>
        <end position="983"/>
    </location>
</feature>
<dbReference type="Gene3D" id="3.40.1210.10">
    <property type="entry name" value="Survival protein SurE-like phosphatase/nucleotidase"/>
    <property type="match status" value="1"/>
</dbReference>
<feature type="domain" description="Survival protein SurE-like phosphatase/nucleotidase" evidence="9">
    <location>
        <begin position="445"/>
        <end position="664"/>
    </location>
</feature>
<evidence type="ECO:0000256" key="3">
    <source>
        <dbReference type="ARBA" id="ARBA00022824"/>
    </source>
</evidence>
<dbReference type="InterPro" id="IPR002828">
    <property type="entry name" value="SurE-like_Pase/nucleotidase"/>
</dbReference>
<proteinExistence type="predicted"/>
<dbReference type="GO" id="GO:0006629">
    <property type="term" value="P:lipid metabolic process"/>
    <property type="evidence" value="ECO:0007669"/>
    <property type="project" value="UniProtKB-KW"/>
</dbReference>
<keyword evidence="4 8" id="KW-1133">Transmembrane helix</keyword>
<feature type="region of interest" description="Disordered" evidence="7">
    <location>
        <begin position="1091"/>
        <end position="1110"/>
    </location>
</feature>
<evidence type="ECO:0000256" key="7">
    <source>
        <dbReference type="SAM" id="MobiDB-lite"/>
    </source>
</evidence>
<dbReference type="CDD" id="cd23995">
    <property type="entry name" value="Seipin_BSCL2_like"/>
    <property type="match status" value="1"/>
</dbReference>
<keyword evidence="2 8" id="KW-0812">Transmembrane</keyword>
<dbReference type="GO" id="GO:0016787">
    <property type="term" value="F:hydrolase activity"/>
    <property type="evidence" value="ECO:0007669"/>
    <property type="project" value="InterPro"/>
</dbReference>
<dbReference type="VEuPathDB" id="FungiDB:HCDG_00542"/>
<keyword evidence="10" id="KW-0436">Ligase</keyword>
<dbReference type="Gene3D" id="3.30.470.20">
    <property type="entry name" value="ATP-grasp fold, B domain"/>
    <property type="match status" value="1"/>
</dbReference>
<organism evidence="10 11">
    <name type="scientific">Ajellomyces capsulatus (strain H143)</name>
    <name type="common">Darling's disease fungus</name>
    <name type="synonym">Histoplasma capsulatum</name>
    <dbReference type="NCBI Taxonomy" id="544712"/>
    <lineage>
        <taxon>Eukaryota</taxon>
        <taxon>Fungi</taxon>
        <taxon>Dikarya</taxon>
        <taxon>Ascomycota</taxon>
        <taxon>Pezizomycotina</taxon>
        <taxon>Eurotiomycetes</taxon>
        <taxon>Eurotiomycetidae</taxon>
        <taxon>Onygenales</taxon>
        <taxon>Ajellomycetaceae</taxon>
        <taxon>Histoplasma</taxon>
    </lineage>
</organism>
<evidence type="ECO:0000256" key="1">
    <source>
        <dbReference type="ARBA" id="ARBA00004477"/>
    </source>
</evidence>
<feature type="compositionally biased region" description="Low complexity" evidence="7">
    <location>
        <begin position="1092"/>
        <end position="1108"/>
    </location>
</feature>
<dbReference type="Pfam" id="PF03133">
    <property type="entry name" value="TTL"/>
    <property type="match status" value="1"/>
</dbReference>
<dbReference type="AlphaFoldDB" id="C6H1G0"/>
<dbReference type="Pfam" id="PF06775">
    <property type="entry name" value="Seipin"/>
    <property type="match status" value="1"/>
</dbReference>
<evidence type="ECO:0000313" key="11">
    <source>
        <dbReference type="Proteomes" id="UP000002624"/>
    </source>
</evidence>
<dbReference type="STRING" id="544712.C6H1G0"/>
<feature type="region of interest" description="Disordered" evidence="7">
    <location>
        <begin position="320"/>
        <end position="409"/>
    </location>
</feature>
<dbReference type="HOGENOM" id="CLU_007204_0_0_1"/>
<dbReference type="SUPFAM" id="SSF64167">
    <property type="entry name" value="SurE-like"/>
    <property type="match status" value="1"/>
</dbReference>
<dbReference type="OrthoDB" id="202825at2759"/>
<evidence type="ECO:0000256" key="4">
    <source>
        <dbReference type="ARBA" id="ARBA00022989"/>
    </source>
</evidence>
<name>C6H1G0_AJECH</name>
<protein>
    <submittedName>
        <fullName evidence="10">Tubulin-tyrosine ligase</fullName>
    </submittedName>
</protein>
<reference evidence="11" key="1">
    <citation type="submission" date="2009-05" db="EMBL/GenBank/DDBJ databases">
        <title>The genome sequence of Ajellomyces capsulatus strain H143.</title>
        <authorList>
            <person name="Champion M."/>
            <person name="Cuomo C.A."/>
            <person name="Ma L.-J."/>
            <person name="Henn M.R."/>
            <person name="Sil A."/>
            <person name="Goldman B."/>
            <person name="Young S.K."/>
            <person name="Kodira C.D."/>
            <person name="Zeng Q."/>
            <person name="Koehrsen M."/>
            <person name="Alvarado L."/>
            <person name="Berlin A.M."/>
            <person name="Borenstein D."/>
            <person name="Chen Z."/>
            <person name="Engels R."/>
            <person name="Freedman E."/>
            <person name="Gellesch M."/>
            <person name="Goldberg J."/>
            <person name="Griggs A."/>
            <person name="Gujja S."/>
            <person name="Heiman D.I."/>
            <person name="Hepburn T.A."/>
            <person name="Howarth C."/>
            <person name="Jen D."/>
            <person name="Larson L."/>
            <person name="Lewis B."/>
            <person name="Mehta T."/>
            <person name="Park D."/>
            <person name="Pearson M."/>
            <person name="Roberts A."/>
            <person name="Saif S."/>
            <person name="Shea T.D."/>
            <person name="Shenoy N."/>
            <person name="Sisk P."/>
            <person name="Stolte C."/>
            <person name="Sykes S."/>
            <person name="Walk T."/>
            <person name="White J."/>
            <person name="Yandava C."/>
            <person name="Klein B."/>
            <person name="McEwen J.G."/>
            <person name="Puccia R."/>
            <person name="Goldman G.H."/>
            <person name="Felipe M.S."/>
            <person name="Nino-Vega G."/>
            <person name="San-Blas G."/>
            <person name="Taylor J.W."/>
            <person name="Mendoza L."/>
            <person name="Galagan J.E."/>
            <person name="Nusbaum C."/>
            <person name="Birren B.W."/>
        </authorList>
    </citation>
    <scope>NUCLEOTIDE SEQUENCE [LARGE SCALE GENOMIC DNA]</scope>
    <source>
        <strain evidence="11">H143</strain>
    </source>
</reference>
<dbReference type="PANTHER" id="PTHR47551:SF1">
    <property type="entry name" value="TUBULIN--TYROSINE LIGASE PBY1-RELATED"/>
    <property type="match status" value="1"/>
</dbReference>
<feature type="compositionally biased region" description="Acidic residues" evidence="7">
    <location>
        <begin position="948"/>
        <end position="962"/>
    </location>
</feature>
<accession>C6H1G0</accession>
<dbReference type="OMA" id="TNTCFQE"/>
<evidence type="ECO:0000313" key="10">
    <source>
        <dbReference type="EMBL" id="EER44963.1"/>
    </source>
</evidence>
<dbReference type="PROSITE" id="PS51221">
    <property type="entry name" value="TTL"/>
    <property type="match status" value="1"/>
</dbReference>
<keyword evidence="5" id="KW-0443">Lipid metabolism</keyword>
<dbReference type="EMBL" id="GG692419">
    <property type="protein sequence ID" value="EER44963.1"/>
    <property type="molecule type" value="Genomic_DNA"/>
</dbReference>
<feature type="transmembrane region" description="Helical" evidence="8">
    <location>
        <begin position="80"/>
        <end position="105"/>
    </location>
</feature>
<feature type="compositionally biased region" description="Polar residues" evidence="7">
    <location>
        <begin position="399"/>
        <end position="409"/>
    </location>
</feature>
<dbReference type="eggNOG" id="KOG2157">
    <property type="taxonomic scope" value="Eukaryota"/>
</dbReference>
<dbReference type="InterPro" id="IPR036523">
    <property type="entry name" value="SurE-like_sf"/>
</dbReference>
<evidence type="ECO:0000256" key="6">
    <source>
        <dbReference type="ARBA" id="ARBA00023136"/>
    </source>
</evidence>
<dbReference type="GO" id="GO:0140042">
    <property type="term" value="P:lipid droplet formation"/>
    <property type="evidence" value="ECO:0007669"/>
    <property type="project" value="UniProtKB-ARBA"/>
</dbReference>
<keyword evidence="3" id="KW-0256">Endoplasmic reticulum</keyword>
<dbReference type="SUPFAM" id="SSF56059">
    <property type="entry name" value="Glutathione synthetase ATP-binding domain-like"/>
    <property type="match status" value="1"/>
</dbReference>
<keyword evidence="6 8" id="KW-0472">Membrane</keyword>
<dbReference type="NCBIfam" id="TIGR00087">
    <property type="entry name" value="surE"/>
    <property type="match status" value="1"/>
</dbReference>
<sequence length="1229" mass="137007">MASREDIHGNDGTRYEVEGVESSNLGRCIINFINETDISNIIAEPVLILYDIVTKNSSLQLQAPFTEARRTIISKPARRAYINTILFCLTSAALLCISIVAYWIFYYNYVPQISLERQVHLQFGDGHPYGTATLDTELIAAQQYDVSVILYLPRSPPNLAAGNFMVDLALFSSAKTNTNTKIPTEASSIESSRRPAIMTFTSPMVDTAKRVSKMPLYLLGWQREAEGLKVNMMDRVEFGRKKGAMPKTLRLEIESEEKIQVYSAVVKFDAKFSGLRWIMYNWKIFSILTFTLTFWAVSMLFTSLVWVALASLAEPTVRTNPKLKDETEEEENSSGISVKEEEGSDGEGASSKITMPHERRMSDEPEKIKREENTEEYTVIQTLAGSDQPEAEAGAHPVGTSTSSQITARDNSELVAQKRRGNQQFRILMHSPIIPHVSAGPEIRVVNDDGPPSNQSSPYVHPLVHTLESAGHVVSVVLPHRQRSWIGKAHLVGATVKPTYFRPGTLHKDDGTIHHLPLGAEGENDNMEPIVNEWILIDSTPASCVQIGLFHYFKDRGPIDLVISGPNYGRNSTAVFALSSGTLGGALEAAVCGYRSIALSYAFSSRDHDPVVIAEASRHSVRLIGHLYKNWEEDVDFYSINVPLEAGVSEAKILYTNVLDNRWTSGSCFEAIDAAESGEGPDLQEQKLRQAGEVDAGLGKGTKPGTGTTTPGHRHMHFKWAPKFSDVYKSVDLGPPGNDGWTVKEGMTSVTRLKANFMHSSRPLGEIQLPFKTPIFYALVECQDSYVQPLVTQALRTRLHGIPYELIFSIRELPNPSSPLLQYRVYEQCDFEHVLSHPATSLVNAYVIRKALIRKHYLSNSVSNWVAKHPDSILDAHVKPAVHFELDYAEFLDEALVEAYELQESFQANEGKEEAEKEWWILKPGMSDRGRGIRLFNSESALREIFEGWEDDQPDSEDGEDSENGKVVANGNGKLNNDDNRDDDHGIITSQLRHFIAQPYIHPPLLLPSESNRKFHIRTYVLAVGSLQVYVYREMLALFAEKPYLSPWDSSGAGVDDLTRHLTNTCLQTGRGGTAKQNSVRRFWALEDTAVPSLSSSSPPTSGEPNSSTNWKESVYQKICAVTGEVFEAAARGMLVHFQTLPNAFEVFGVDFLVDSRGKVWLLELNAFPDFRQTGDELKRDVVGKLFEAVVEVAVKPFFGIEKDIERAKARAAQLGLQLVRDLDMGMKR</sequence>
<dbReference type="Proteomes" id="UP000002624">
    <property type="component" value="Unassembled WGS sequence"/>
</dbReference>
<dbReference type="InterPro" id="IPR009617">
    <property type="entry name" value="Seipin"/>
</dbReference>
<dbReference type="Pfam" id="PF01975">
    <property type="entry name" value="SurE"/>
    <property type="match status" value="1"/>
</dbReference>
<evidence type="ECO:0000259" key="9">
    <source>
        <dbReference type="Pfam" id="PF01975"/>
    </source>
</evidence>
<comment type="subcellular location">
    <subcellularLocation>
        <location evidence="1">Endoplasmic reticulum membrane</location>
        <topology evidence="1">Multi-pass membrane protein</topology>
    </subcellularLocation>
</comment>
<evidence type="ECO:0000256" key="8">
    <source>
        <dbReference type="SAM" id="Phobius"/>
    </source>
</evidence>
<gene>
    <name evidence="10" type="ORF">HCDG_00542</name>
</gene>
<dbReference type="eggNOG" id="KOG4200">
    <property type="taxonomic scope" value="Eukaryota"/>
</dbReference>
<dbReference type="GO" id="GO:0016874">
    <property type="term" value="F:ligase activity"/>
    <property type="evidence" value="ECO:0007669"/>
    <property type="project" value="UniProtKB-KW"/>
</dbReference>
<evidence type="ECO:0000256" key="2">
    <source>
        <dbReference type="ARBA" id="ARBA00022692"/>
    </source>
</evidence>